<proteinExistence type="predicted"/>
<sequence>KKCETLVAAQESHKSRREEIGKLIVQKMDLLERIITSMSNVVLVLQNEKGEIARDELESITLDILEKVEQ</sequence>
<reference evidence="1 2" key="1">
    <citation type="journal article" date="2021" name="Nat. Plants">
        <title>The Taxus genome provides insights into paclitaxel biosynthesis.</title>
        <authorList>
            <person name="Xiong X."/>
            <person name="Gou J."/>
            <person name="Liao Q."/>
            <person name="Li Y."/>
            <person name="Zhou Q."/>
            <person name="Bi G."/>
            <person name="Li C."/>
            <person name="Du R."/>
            <person name="Wang X."/>
            <person name="Sun T."/>
            <person name="Guo L."/>
            <person name="Liang H."/>
            <person name="Lu P."/>
            <person name="Wu Y."/>
            <person name="Zhang Z."/>
            <person name="Ro D.K."/>
            <person name="Shang Y."/>
            <person name="Huang S."/>
            <person name="Yan J."/>
        </authorList>
    </citation>
    <scope>NUCLEOTIDE SEQUENCE [LARGE SCALE GENOMIC DNA]</scope>
    <source>
        <strain evidence="1">Ta-2019</strain>
    </source>
</reference>
<evidence type="ECO:0000313" key="2">
    <source>
        <dbReference type="Proteomes" id="UP000824469"/>
    </source>
</evidence>
<comment type="caution">
    <text evidence="1">The sequence shown here is derived from an EMBL/GenBank/DDBJ whole genome shotgun (WGS) entry which is preliminary data.</text>
</comment>
<feature type="non-terminal residue" evidence="1">
    <location>
        <position position="70"/>
    </location>
</feature>
<accession>A0AA38F9Z4</accession>
<organism evidence="1 2">
    <name type="scientific">Taxus chinensis</name>
    <name type="common">Chinese yew</name>
    <name type="synonym">Taxus wallichiana var. chinensis</name>
    <dbReference type="NCBI Taxonomy" id="29808"/>
    <lineage>
        <taxon>Eukaryota</taxon>
        <taxon>Viridiplantae</taxon>
        <taxon>Streptophyta</taxon>
        <taxon>Embryophyta</taxon>
        <taxon>Tracheophyta</taxon>
        <taxon>Spermatophyta</taxon>
        <taxon>Pinopsida</taxon>
        <taxon>Pinidae</taxon>
        <taxon>Conifers II</taxon>
        <taxon>Cupressales</taxon>
        <taxon>Taxaceae</taxon>
        <taxon>Taxus</taxon>
    </lineage>
</organism>
<dbReference type="AlphaFoldDB" id="A0AA38F9Z4"/>
<name>A0AA38F9Z4_TAXCH</name>
<protein>
    <submittedName>
        <fullName evidence="1">Uncharacterized protein</fullName>
    </submittedName>
</protein>
<gene>
    <name evidence="1" type="ORF">KI387_029666</name>
</gene>
<keyword evidence="2" id="KW-1185">Reference proteome</keyword>
<feature type="non-terminal residue" evidence="1">
    <location>
        <position position="1"/>
    </location>
</feature>
<dbReference type="EMBL" id="JAHRHJ020000010">
    <property type="protein sequence ID" value="KAH9297984.1"/>
    <property type="molecule type" value="Genomic_DNA"/>
</dbReference>
<evidence type="ECO:0000313" key="1">
    <source>
        <dbReference type="EMBL" id="KAH9297984.1"/>
    </source>
</evidence>
<dbReference type="Proteomes" id="UP000824469">
    <property type="component" value="Unassembled WGS sequence"/>
</dbReference>